<reference evidence="1 2" key="1">
    <citation type="submission" date="2022-04" db="EMBL/GenBank/DDBJ databases">
        <title>Positive selection, recombination, and allopatry shape intraspecific diversity of widespread and dominant cyanobacteria.</title>
        <authorList>
            <person name="Wei J."/>
            <person name="Shu W."/>
            <person name="Hu C."/>
        </authorList>
    </citation>
    <scope>NUCLEOTIDE SEQUENCE [LARGE SCALE GENOMIC DNA]</scope>
    <source>
        <strain evidence="1 2">GB2-A4</strain>
    </source>
</reference>
<proteinExistence type="predicted"/>
<organism evidence="1 2">
    <name type="scientific">Trichocoleus desertorum GB2-A4</name>
    <dbReference type="NCBI Taxonomy" id="2933944"/>
    <lineage>
        <taxon>Bacteria</taxon>
        <taxon>Bacillati</taxon>
        <taxon>Cyanobacteriota</taxon>
        <taxon>Cyanophyceae</taxon>
        <taxon>Leptolyngbyales</taxon>
        <taxon>Trichocoleusaceae</taxon>
        <taxon>Trichocoleus</taxon>
    </lineage>
</organism>
<dbReference type="EMBL" id="JAMPKM010000053">
    <property type="protein sequence ID" value="MEP0820944.1"/>
    <property type="molecule type" value="Genomic_DNA"/>
</dbReference>
<name>A0ABV0JGM6_9CYAN</name>
<gene>
    <name evidence="1" type="ORF">NC998_28075</name>
</gene>
<dbReference type="Proteomes" id="UP001464891">
    <property type="component" value="Unassembled WGS sequence"/>
</dbReference>
<comment type="caution">
    <text evidence="1">The sequence shown here is derived from an EMBL/GenBank/DDBJ whole genome shotgun (WGS) entry which is preliminary data.</text>
</comment>
<evidence type="ECO:0000313" key="1">
    <source>
        <dbReference type="EMBL" id="MEP0820944.1"/>
    </source>
</evidence>
<protein>
    <submittedName>
        <fullName evidence="1">Uncharacterized protein</fullName>
    </submittedName>
</protein>
<keyword evidence="2" id="KW-1185">Reference proteome</keyword>
<evidence type="ECO:0000313" key="2">
    <source>
        <dbReference type="Proteomes" id="UP001464891"/>
    </source>
</evidence>
<dbReference type="RefSeq" id="WP_190443463.1">
    <property type="nucleotide sequence ID" value="NZ_JAMPKM010000053.1"/>
</dbReference>
<accession>A0ABV0JGM6</accession>
<sequence>MALFDPARHYPLSQLDWNRDTAQEAIRAIAQETIAQLQTAPLLSGHPMDDQALGSDLYFGKAGVL</sequence>